<protein>
    <submittedName>
        <fullName evidence="2">Zinc finger bed domain-containing protein 1-like</fullName>
    </submittedName>
</protein>
<evidence type="ECO:0000256" key="1">
    <source>
        <dbReference type="SAM" id="MobiDB-lite"/>
    </source>
</evidence>
<dbReference type="Proteomes" id="UP000439903">
    <property type="component" value="Unassembled WGS sequence"/>
</dbReference>
<accession>A0A8H4ELG4</accession>
<reference evidence="2 3" key="1">
    <citation type="journal article" date="2019" name="Environ. Microbiol.">
        <title>At the nexus of three kingdoms: the genome of the mycorrhizal fungus Gigaspora margarita provides insights into plant, endobacterial and fungal interactions.</title>
        <authorList>
            <person name="Venice F."/>
            <person name="Ghignone S."/>
            <person name="Salvioli di Fossalunga A."/>
            <person name="Amselem J."/>
            <person name="Novero M."/>
            <person name="Xianan X."/>
            <person name="Sedzielewska Toro K."/>
            <person name="Morin E."/>
            <person name="Lipzen A."/>
            <person name="Grigoriev I.V."/>
            <person name="Henrissat B."/>
            <person name="Martin F.M."/>
            <person name="Bonfante P."/>
        </authorList>
    </citation>
    <scope>NUCLEOTIDE SEQUENCE [LARGE SCALE GENOMIC DNA]</scope>
    <source>
        <strain evidence="2 3">BEG34</strain>
    </source>
</reference>
<proteinExistence type="predicted"/>
<evidence type="ECO:0000313" key="2">
    <source>
        <dbReference type="EMBL" id="KAF0512009.1"/>
    </source>
</evidence>
<organism evidence="2 3">
    <name type="scientific">Gigaspora margarita</name>
    <dbReference type="NCBI Taxonomy" id="4874"/>
    <lineage>
        <taxon>Eukaryota</taxon>
        <taxon>Fungi</taxon>
        <taxon>Fungi incertae sedis</taxon>
        <taxon>Mucoromycota</taxon>
        <taxon>Glomeromycotina</taxon>
        <taxon>Glomeromycetes</taxon>
        <taxon>Diversisporales</taxon>
        <taxon>Gigasporaceae</taxon>
        <taxon>Gigaspora</taxon>
    </lineage>
</organism>
<gene>
    <name evidence="2" type="ORF">F8M41_018141</name>
</gene>
<dbReference type="EMBL" id="WTPW01000431">
    <property type="protein sequence ID" value="KAF0512009.1"/>
    <property type="molecule type" value="Genomic_DNA"/>
</dbReference>
<feature type="region of interest" description="Disordered" evidence="1">
    <location>
        <begin position="1"/>
        <end position="49"/>
    </location>
</feature>
<keyword evidence="3" id="KW-1185">Reference proteome</keyword>
<feature type="compositionally biased region" description="Polar residues" evidence="1">
    <location>
        <begin position="16"/>
        <end position="44"/>
    </location>
</feature>
<dbReference type="OrthoDB" id="2304734at2759"/>
<dbReference type="AlphaFoldDB" id="A0A8H4ELG4"/>
<comment type="caution">
    <text evidence="2">The sequence shown here is derived from an EMBL/GenBank/DDBJ whole genome shotgun (WGS) entry which is preliminary data.</text>
</comment>
<sequence>MSKSCFDENLNENRQENILQDENSENSQVENPQTENSQESVQKKSSGRPPAGIWAFFNKGASVKGHCSGQCKECGSFWARAKPVDLEEHLALDCLKQNQDVIEFYTQIIANRQGNSQAAPQEIIPGVEPSKKKHKLAGDQATLSEFLESTKLTPQRECNINTALIKAFIV</sequence>
<evidence type="ECO:0000313" key="3">
    <source>
        <dbReference type="Proteomes" id="UP000439903"/>
    </source>
</evidence>
<name>A0A8H4ELG4_GIGMA</name>